<evidence type="ECO:0000256" key="1">
    <source>
        <dbReference type="SAM" id="SignalP"/>
    </source>
</evidence>
<feature type="signal peptide" evidence="1">
    <location>
        <begin position="1"/>
        <end position="32"/>
    </location>
</feature>
<evidence type="ECO:0000313" key="3">
    <source>
        <dbReference type="Proteomes" id="UP000823934"/>
    </source>
</evidence>
<comment type="caution">
    <text evidence="2">The sequence shown here is derived from an EMBL/GenBank/DDBJ whole genome shotgun (WGS) entry which is preliminary data.</text>
</comment>
<name>A0A9D1Q726_9GAMM</name>
<feature type="non-terminal residue" evidence="2">
    <location>
        <position position="111"/>
    </location>
</feature>
<dbReference type="PROSITE" id="PS51318">
    <property type="entry name" value="TAT"/>
    <property type="match status" value="1"/>
</dbReference>
<dbReference type="AlphaFoldDB" id="A0A9D1Q726"/>
<feature type="chain" id="PRO_5039346004" evidence="1">
    <location>
        <begin position="33"/>
        <end position="111"/>
    </location>
</feature>
<keyword evidence="1" id="KW-0732">Signal</keyword>
<protein>
    <submittedName>
        <fullName evidence="2">Xanthine dehydrogenase family protein molybdopterin-binding subunit</fullName>
    </submittedName>
</protein>
<accession>A0A9D1Q726</accession>
<reference evidence="2" key="2">
    <citation type="submission" date="2021-04" db="EMBL/GenBank/DDBJ databases">
        <authorList>
            <person name="Gilroy R."/>
        </authorList>
    </citation>
    <scope>NUCLEOTIDE SEQUENCE</scope>
    <source>
        <strain evidence="2">CHK160-9182</strain>
    </source>
</reference>
<evidence type="ECO:0000313" key="2">
    <source>
        <dbReference type="EMBL" id="HIW07284.1"/>
    </source>
</evidence>
<organism evidence="2 3">
    <name type="scientific">Candidatus Ignatzschineria merdigallinarum</name>
    <dbReference type="NCBI Taxonomy" id="2838621"/>
    <lineage>
        <taxon>Bacteria</taxon>
        <taxon>Pseudomonadati</taxon>
        <taxon>Pseudomonadota</taxon>
        <taxon>Gammaproteobacteria</taxon>
        <taxon>Cardiobacteriales</taxon>
        <taxon>Ignatzschineriaceae</taxon>
        <taxon>Ignatzschineria</taxon>
    </lineage>
</organism>
<proteinExistence type="predicted"/>
<sequence>MSHSTSRRNFLKTFVIGGVSVYVAAPFSPAFAALFEDNILTPPVWNPKTDRIQYRTDALAKVTGEKVFSFDVRAKDMPHWPQQQAHAMLLRVTEADKIYQGFDLTRLENGL</sequence>
<gene>
    <name evidence="2" type="ORF">H9889_08190</name>
</gene>
<dbReference type="InterPro" id="IPR006311">
    <property type="entry name" value="TAT_signal"/>
</dbReference>
<reference evidence="2" key="1">
    <citation type="journal article" date="2021" name="PeerJ">
        <title>Extensive microbial diversity within the chicken gut microbiome revealed by metagenomics and culture.</title>
        <authorList>
            <person name="Gilroy R."/>
            <person name="Ravi A."/>
            <person name="Getino M."/>
            <person name="Pursley I."/>
            <person name="Horton D.L."/>
            <person name="Alikhan N.F."/>
            <person name="Baker D."/>
            <person name="Gharbi K."/>
            <person name="Hall N."/>
            <person name="Watson M."/>
            <person name="Adriaenssens E.M."/>
            <person name="Foster-Nyarko E."/>
            <person name="Jarju S."/>
            <person name="Secka A."/>
            <person name="Antonio M."/>
            <person name="Oren A."/>
            <person name="Chaudhuri R.R."/>
            <person name="La Ragione R."/>
            <person name="Hildebrand F."/>
            <person name="Pallen M.J."/>
        </authorList>
    </citation>
    <scope>NUCLEOTIDE SEQUENCE</scope>
    <source>
        <strain evidence="2">CHK160-9182</strain>
    </source>
</reference>
<dbReference type="EMBL" id="DXHP01000181">
    <property type="protein sequence ID" value="HIW07284.1"/>
    <property type="molecule type" value="Genomic_DNA"/>
</dbReference>
<dbReference type="Proteomes" id="UP000823934">
    <property type="component" value="Unassembled WGS sequence"/>
</dbReference>